<organism evidence="14 15">
    <name type="scientific">Albugo candida</name>
    <dbReference type="NCBI Taxonomy" id="65357"/>
    <lineage>
        <taxon>Eukaryota</taxon>
        <taxon>Sar</taxon>
        <taxon>Stramenopiles</taxon>
        <taxon>Oomycota</taxon>
        <taxon>Peronosporomycetes</taxon>
        <taxon>Albuginales</taxon>
        <taxon>Albuginaceae</taxon>
        <taxon>Albugo</taxon>
    </lineage>
</organism>
<evidence type="ECO:0000256" key="10">
    <source>
        <dbReference type="ARBA" id="ARBA00023014"/>
    </source>
</evidence>
<name>A0A024FYA8_9STRA</name>
<dbReference type="OrthoDB" id="267079at2759"/>
<dbReference type="SMART" id="SM00491">
    <property type="entry name" value="HELICc2"/>
    <property type="match status" value="1"/>
</dbReference>
<dbReference type="FunFam" id="3.40.50.300:FF:001250">
    <property type="entry name" value="Putative ATP-dependent RNA helicase DDX11"/>
    <property type="match status" value="1"/>
</dbReference>
<dbReference type="Proteomes" id="UP000053237">
    <property type="component" value="Unassembled WGS sequence"/>
</dbReference>
<dbReference type="InterPro" id="IPR014013">
    <property type="entry name" value="Helic_SF1/SF2_ATP-bd_DinG/Rad3"/>
</dbReference>
<dbReference type="InterPro" id="IPR006554">
    <property type="entry name" value="Helicase-like_DEXD_c2"/>
</dbReference>
<protein>
    <recommendedName>
        <fullName evidence="13">Helicase ATP-binding domain-containing protein</fullName>
    </recommendedName>
</protein>
<dbReference type="PROSITE" id="PS51193">
    <property type="entry name" value="HELICASE_ATP_BIND_2"/>
    <property type="match status" value="1"/>
</dbReference>
<evidence type="ECO:0000313" key="15">
    <source>
        <dbReference type="Proteomes" id="UP000053237"/>
    </source>
</evidence>
<dbReference type="AlphaFoldDB" id="A0A024FYA8"/>
<evidence type="ECO:0000256" key="7">
    <source>
        <dbReference type="ARBA" id="ARBA00022806"/>
    </source>
</evidence>
<dbReference type="PANTHER" id="PTHR11472">
    <property type="entry name" value="DNA REPAIR DEAD HELICASE RAD3/XP-D SUBFAMILY MEMBER"/>
    <property type="match status" value="1"/>
</dbReference>
<dbReference type="GO" id="GO:0051536">
    <property type="term" value="F:iron-sulfur cluster binding"/>
    <property type="evidence" value="ECO:0007669"/>
    <property type="project" value="UniProtKB-KW"/>
</dbReference>
<dbReference type="GO" id="GO:0003677">
    <property type="term" value="F:DNA binding"/>
    <property type="evidence" value="ECO:0007669"/>
    <property type="project" value="InterPro"/>
</dbReference>
<evidence type="ECO:0000256" key="3">
    <source>
        <dbReference type="ARBA" id="ARBA00008435"/>
    </source>
</evidence>
<keyword evidence="12" id="KW-0539">Nucleus</keyword>
<keyword evidence="6" id="KW-0378">Hydrolase</keyword>
<dbReference type="SMART" id="SM00488">
    <property type="entry name" value="DEXDc2"/>
    <property type="match status" value="1"/>
</dbReference>
<dbReference type="SUPFAM" id="SSF52540">
    <property type="entry name" value="P-loop containing nucleoside triphosphate hydrolases"/>
    <property type="match status" value="1"/>
</dbReference>
<keyword evidence="11" id="KW-0413">Isomerase</keyword>
<evidence type="ECO:0000256" key="8">
    <source>
        <dbReference type="ARBA" id="ARBA00022840"/>
    </source>
</evidence>
<keyword evidence="7" id="KW-0347">Helicase</keyword>
<dbReference type="CDD" id="cd18788">
    <property type="entry name" value="SF2_C_XPD"/>
    <property type="match status" value="1"/>
</dbReference>
<dbReference type="InterPro" id="IPR010614">
    <property type="entry name" value="RAD3-like_helicase_DEAD"/>
</dbReference>
<comment type="similarity">
    <text evidence="3">Belongs to the DEAD box helicase family. DEAH subfamily. DDX11/CHL1 sub-subfamily.</text>
</comment>
<evidence type="ECO:0000313" key="14">
    <source>
        <dbReference type="EMBL" id="CCI39372.1"/>
    </source>
</evidence>
<dbReference type="GO" id="GO:0006139">
    <property type="term" value="P:nucleobase-containing compound metabolic process"/>
    <property type="evidence" value="ECO:0007669"/>
    <property type="project" value="InterPro"/>
</dbReference>
<gene>
    <name evidence="14" type="ORF">BN9_001550</name>
</gene>
<dbReference type="EMBL" id="CAIX01000001">
    <property type="protein sequence ID" value="CCI39372.1"/>
    <property type="molecule type" value="Genomic_DNA"/>
</dbReference>
<proteinExistence type="inferred from homology"/>
<comment type="caution">
    <text evidence="14">The sequence shown here is derived from an EMBL/GenBank/DDBJ whole genome shotgun (WGS) entry which is preliminary data.</text>
</comment>
<evidence type="ECO:0000256" key="4">
    <source>
        <dbReference type="ARBA" id="ARBA00022723"/>
    </source>
</evidence>
<evidence type="ECO:0000256" key="1">
    <source>
        <dbReference type="ARBA" id="ARBA00001966"/>
    </source>
</evidence>
<keyword evidence="5" id="KW-0547">Nucleotide-binding</keyword>
<keyword evidence="9" id="KW-0408">Iron</keyword>
<keyword evidence="8" id="KW-0067">ATP-binding</keyword>
<keyword evidence="4" id="KW-0479">Metal-binding</keyword>
<dbReference type="InParanoid" id="A0A024FYA8"/>
<dbReference type="GO" id="GO:0016818">
    <property type="term" value="F:hydrolase activity, acting on acid anhydrides, in phosphorus-containing anhydrides"/>
    <property type="evidence" value="ECO:0007669"/>
    <property type="project" value="InterPro"/>
</dbReference>
<dbReference type="Gene3D" id="3.40.50.300">
    <property type="entry name" value="P-loop containing nucleotide triphosphate hydrolases"/>
    <property type="match status" value="3"/>
</dbReference>
<dbReference type="InterPro" id="IPR045028">
    <property type="entry name" value="DinG/Rad3-like"/>
</dbReference>
<dbReference type="NCBIfam" id="TIGR00604">
    <property type="entry name" value="rad3"/>
    <property type="match status" value="1"/>
</dbReference>
<evidence type="ECO:0000256" key="12">
    <source>
        <dbReference type="ARBA" id="ARBA00023242"/>
    </source>
</evidence>
<dbReference type="InterPro" id="IPR013020">
    <property type="entry name" value="Rad3/Chl1-like"/>
</dbReference>
<evidence type="ECO:0000256" key="11">
    <source>
        <dbReference type="ARBA" id="ARBA00023235"/>
    </source>
</evidence>
<evidence type="ECO:0000259" key="13">
    <source>
        <dbReference type="PROSITE" id="PS51193"/>
    </source>
</evidence>
<keyword evidence="10" id="KW-0411">Iron-sulfur</keyword>
<evidence type="ECO:0000256" key="2">
    <source>
        <dbReference type="ARBA" id="ARBA00004123"/>
    </source>
</evidence>
<evidence type="ECO:0000256" key="5">
    <source>
        <dbReference type="ARBA" id="ARBA00022741"/>
    </source>
</evidence>
<dbReference type="STRING" id="65357.A0A024FYA8"/>
<accession>A0A024FYA8</accession>
<reference evidence="14 15" key="1">
    <citation type="submission" date="2012-05" db="EMBL/GenBank/DDBJ databases">
        <title>Recombination and specialization in a pathogen metapopulation.</title>
        <authorList>
            <person name="Gardiner A."/>
            <person name="Kemen E."/>
            <person name="Schultz-Larsen T."/>
            <person name="MacLean D."/>
            <person name="Van Oosterhout C."/>
            <person name="Jones J.D.G."/>
        </authorList>
    </citation>
    <scope>NUCLEOTIDE SEQUENCE [LARGE SCALE GENOMIC DNA]</scope>
    <source>
        <strain evidence="14 15">Ac Nc2</strain>
    </source>
</reference>
<dbReference type="InterPro" id="IPR006555">
    <property type="entry name" value="ATP-dep_Helicase_C"/>
</dbReference>
<dbReference type="PANTHER" id="PTHR11472:SF41">
    <property type="entry name" value="ATP-DEPENDENT DNA HELICASE DDX11-RELATED"/>
    <property type="match status" value="1"/>
</dbReference>
<dbReference type="InterPro" id="IPR027417">
    <property type="entry name" value="P-loop_NTPase"/>
</dbReference>
<comment type="cofactor">
    <cofactor evidence="1">
        <name>[4Fe-4S] cluster</name>
        <dbReference type="ChEBI" id="CHEBI:49883"/>
    </cofactor>
</comment>
<dbReference type="Pfam" id="PF06733">
    <property type="entry name" value="DEAD_2"/>
    <property type="match status" value="1"/>
</dbReference>
<evidence type="ECO:0000256" key="9">
    <source>
        <dbReference type="ARBA" id="ARBA00023004"/>
    </source>
</evidence>
<comment type="subcellular location">
    <subcellularLocation>
        <location evidence="2">Nucleus</location>
    </subcellularLocation>
</comment>
<dbReference type="GO" id="GO:0005634">
    <property type="term" value="C:nucleus"/>
    <property type="evidence" value="ECO:0007669"/>
    <property type="project" value="UniProtKB-SubCell"/>
</dbReference>
<sequence length="889" mass="101065">MTDAANDEQKAENDFSASLVSFPYEPYSIQLDFMRSLWQTIKKKHIGIYESPTGTGKSMSLICGSLSWLYKNTDSVGLLQENDCCDEKGETGLSGTEEPAWLASYEHSNISRHNEAIQSTIETALEPIRNIRQQSEETLSKNKRKVSQLSVHKQLESHGKRFKGDKTRCVRLSTDLSGRKNDDLVSSYNSDGSKRDDHCLAQPFGNAGAIGLGTENGKGVMKIFYCSRTHSQISQFVREMQKTVFGKQVRVVTLGSRKLLCIHPRVSKLNSDIAMMEGCLDLLRHVKKRTDPSSASSCAFYNPDALDEYKNYALAHLHDIEDLHQLGQELAVCPYYGTRQSLDLAQVVALPYTMILSAQTRESLGIDLKDNIIIFDEAHNILETVQDIHRAEIDSTNIVKTRRCLWRYLQKYESRLKGQNSYYINQLLAILERLGNFLRHIRKVIKGEPETSKSNIVERELERQLEGHSEVMHKMLRIGDFLCEADLDHFNLFKLIRYLDQSDLPKKLIGFVEKLQTSKNGGLPNDGSTAESDETELNSRHISPLRTLQSFLQALINNSIDGRILVKITDVPFKNISSLQYLLLNPSHHFEDIVKEARAVIFAGGTMQPVQHLFDQLLPSVPREKIDVFCCGHVIPPTNLMGLSLSTGPTRQILEFNYARRNSLELFDELGRILFNFSKIVPGGIVVFFPSYKLEATIVNRWRDTAQYQNLEKQKKIFREPKRTDESDRILKQYSDVCKSKEILGHSHCNSGAILLSVVGGKMSEGINFSDELARCVVMVGLPYPNAADPELLEKMAYLDTKRSGEGRKYYETLCMKAVNQSIGRAIRHISDYASIVLLDQRYENHLIRCQLPEWIQKRMLPAIQVSQSFGKAYSNLVQFYSSHRKRTR</sequence>
<dbReference type="Pfam" id="PF13307">
    <property type="entry name" value="Helicase_C_2"/>
    <property type="match status" value="1"/>
</dbReference>
<feature type="domain" description="Helicase ATP-binding" evidence="13">
    <location>
        <begin position="16"/>
        <end position="438"/>
    </location>
</feature>
<keyword evidence="15" id="KW-1185">Reference proteome</keyword>
<dbReference type="GO" id="GO:0034085">
    <property type="term" value="P:establishment of sister chromatid cohesion"/>
    <property type="evidence" value="ECO:0007669"/>
    <property type="project" value="TreeGrafter"/>
</dbReference>
<dbReference type="GO" id="GO:0003678">
    <property type="term" value="F:DNA helicase activity"/>
    <property type="evidence" value="ECO:0007669"/>
    <property type="project" value="InterPro"/>
</dbReference>
<evidence type="ECO:0000256" key="6">
    <source>
        <dbReference type="ARBA" id="ARBA00022801"/>
    </source>
</evidence>
<dbReference type="GO" id="GO:0046872">
    <property type="term" value="F:metal ion binding"/>
    <property type="evidence" value="ECO:0007669"/>
    <property type="project" value="UniProtKB-KW"/>
</dbReference>
<dbReference type="GO" id="GO:0005524">
    <property type="term" value="F:ATP binding"/>
    <property type="evidence" value="ECO:0007669"/>
    <property type="project" value="UniProtKB-KW"/>
</dbReference>